<proteinExistence type="predicted"/>
<evidence type="ECO:0000313" key="2">
    <source>
        <dbReference type="EMBL" id="GAA0858725.1"/>
    </source>
</evidence>
<keyword evidence="3" id="KW-1185">Reference proteome</keyword>
<keyword evidence="1" id="KW-0175">Coiled coil</keyword>
<organism evidence="2 3">
    <name type="scientific">Aliiglaciecola litoralis</name>
    <dbReference type="NCBI Taxonomy" id="582857"/>
    <lineage>
        <taxon>Bacteria</taxon>
        <taxon>Pseudomonadati</taxon>
        <taxon>Pseudomonadota</taxon>
        <taxon>Gammaproteobacteria</taxon>
        <taxon>Alteromonadales</taxon>
        <taxon>Alteromonadaceae</taxon>
        <taxon>Aliiglaciecola</taxon>
    </lineage>
</organism>
<dbReference type="RefSeq" id="WP_343861300.1">
    <property type="nucleotide sequence ID" value="NZ_BAAAFD010000009.1"/>
</dbReference>
<evidence type="ECO:0008006" key="4">
    <source>
        <dbReference type="Google" id="ProtNLM"/>
    </source>
</evidence>
<dbReference type="EMBL" id="BAAAFD010000009">
    <property type="protein sequence ID" value="GAA0858725.1"/>
    <property type="molecule type" value="Genomic_DNA"/>
</dbReference>
<reference evidence="3" key="1">
    <citation type="journal article" date="2019" name="Int. J. Syst. Evol. Microbiol.">
        <title>The Global Catalogue of Microorganisms (GCM) 10K type strain sequencing project: providing services to taxonomists for standard genome sequencing and annotation.</title>
        <authorList>
            <consortium name="The Broad Institute Genomics Platform"/>
            <consortium name="The Broad Institute Genome Sequencing Center for Infectious Disease"/>
            <person name="Wu L."/>
            <person name="Ma J."/>
        </authorList>
    </citation>
    <scope>NUCLEOTIDE SEQUENCE [LARGE SCALE GENOMIC DNA]</scope>
    <source>
        <strain evidence="3">JCM 15896</strain>
    </source>
</reference>
<evidence type="ECO:0000256" key="1">
    <source>
        <dbReference type="SAM" id="Coils"/>
    </source>
</evidence>
<sequence>MKKGLMIFGFIILLIAGAAWYFLSGAGDFIRAQIQQQGTKYLGATVTVSNVDLALTEGRLTINNLDVKNPQGFSNESAFSVAEITLDLGEVLKEPYVVQTVSIDSPEILYEMDASGQGNLIALKNNLEVNLPKSEKESADKDKANPLVIVQSVTVSNVRLKLNFEQLSTGELKIDQKAYEITLPTFNAGPIGQPNGLPADQVGVAVVNAMLDNVIAAAKTEAKKRLAEEAKRKLNEKLDEKKDELLDKASDKLKDLFKGT</sequence>
<evidence type="ECO:0000313" key="3">
    <source>
        <dbReference type="Proteomes" id="UP001500359"/>
    </source>
</evidence>
<dbReference type="PANTHER" id="PTHR30441">
    <property type="entry name" value="DUF748 DOMAIN-CONTAINING PROTEIN"/>
    <property type="match status" value="1"/>
</dbReference>
<accession>A0ABP3WZ04</accession>
<dbReference type="Proteomes" id="UP001500359">
    <property type="component" value="Unassembled WGS sequence"/>
</dbReference>
<feature type="coiled-coil region" evidence="1">
    <location>
        <begin position="216"/>
        <end position="255"/>
    </location>
</feature>
<protein>
    <recommendedName>
        <fullName evidence="4">AsmA family protein</fullName>
    </recommendedName>
</protein>
<gene>
    <name evidence="2" type="ORF">GCM10009114_29450</name>
</gene>
<dbReference type="PANTHER" id="PTHR30441:SF8">
    <property type="entry name" value="DUF748 DOMAIN-CONTAINING PROTEIN"/>
    <property type="match status" value="1"/>
</dbReference>
<dbReference type="InterPro" id="IPR052894">
    <property type="entry name" value="AsmA-related"/>
</dbReference>
<dbReference type="InterPro" id="IPR008023">
    <property type="entry name" value="DUF748"/>
</dbReference>
<name>A0ABP3WZ04_9ALTE</name>
<comment type="caution">
    <text evidence="2">The sequence shown here is derived from an EMBL/GenBank/DDBJ whole genome shotgun (WGS) entry which is preliminary data.</text>
</comment>
<dbReference type="Pfam" id="PF05359">
    <property type="entry name" value="DUF748"/>
    <property type="match status" value="1"/>
</dbReference>